<comment type="caution">
    <text evidence="8">The sequence shown here is derived from an EMBL/GenBank/DDBJ whole genome shotgun (WGS) entry which is preliminary data.</text>
</comment>
<keyword evidence="5 6" id="KW-0472">Membrane</keyword>
<accession>A0A0W0Y0B7</accession>
<feature type="transmembrane region" description="Helical" evidence="6">
    <location>
        <begin position="12"/>
        <end position="30"/>
    </location>
</feature>
<proteinExistence type="predicted"/>
<evidence type="ECO:0000259" key="7">
    <source>
        <dbReference type="PROSITE" id="PS50850"/>
    </source>
</evidence>
<gene>
    <name evidence="8" type="primary">cmr_1</name>
    <name evidence="8" type="ORF">Lqui_1752</name>
</gene>
<dbReference type="InterPro" id="IPR011701">
    <property type="entry name" value="MFS"/>
</dbReference>
<dbReference type="PANTHER" id="PTHR42718:SF9">
    <property type="entry name" value="MAJOR FACILITATOR SUPERFAMILY MULTIDRUG TRANSPORTER MFSC"/>
    <property type="match status" value="1"/>
</dbReference>
<keyword evidence="2" id="KW-0813">Transport</keyword>
<evidence type="ECO:0000313" key="9">
    <source>
        <dbReference type="Proteomes" id="UP000054618"/>
    </source>
</evidence>
<sequence>MSQPLINISRKQALYFAGFLVLYQFLTYIANDMIMPGMIQVVASFNGSEAAIATSLTVYILGGASLQLFLGPLSDAFGRRPVMLVGVALFGIFTLLIAASHSMTQFLIARYFQGMGLCFIAVVGYATLQEIFAEMDAIRLIAVLSNVASLAPLIGPLAGAVFILLFHWRGIFLLIAFFTFIALLGLNYYMPESVGARKKDGELIPKISLAPRVIAGNYFRLLTNSEFMIGAIASGILAIPCIAWIAISPIILVTDAKLSVVQYALWQLPIFSAGIAGNFYLRRLTHHQSVRQIIVNGSLIFSFGLLLCYLLPLVFSASYIWLMPGLVIYGFALGVLQAPLNRYVLFCTPVAKGTAYAMISLISMCAQAIGVEIANHVYVEHNNLHFGFFCFVAGLVYLLGLILMFKLSSRKQLKQINQTASMIQ</sequence>
<dbReference type="GO" id="GO:0016020">
    <property type="term" value="C:membrane"/>
    <property type="evidence" value="ECO:0007669"/>
    <property type="project" value="UniProtKB-SubCell"/>
</dbReference>
<dbReference type="EMBL" id="LNYS01000008">
    <property type="protein sequence ID" value="KTD50427.1"/>
    <property type="molecule type" value="Genomic_DNA"/>
</dbReference>
<feature type="transmembrane region" description="Helical" evidence="6">
    <location>
        <begin position="263"/>
        <end position="281"/>
    </location>
</feature>
<comment type="subcellular location">
    <subcellularLocation>
        <location evidence="1">Membrane</location>
        <topology evidence="1">Multi-pass membrane protein</topology>
    </subcellularLocation>
</comment>
<dbReference type="Gene3D" id="1.20.1720.10">
    <property type="entry name" value="Multidrug resistance protein D"/>
    <property type="match status" value="1"/>
</dbReference>
<keyword evidence="9" id="KW-1185">Reference proteome</keyword>
<dbReference type="PATRIC" id="fig|45073.5.peg.1849"/>
<dbReference type="GO" id="GO:0022857">
    <property type="term" value="F:transmembrane transporter activity"/>
    <property type="evidence" value="ECO:0007669"/>
    <property type="project" value="InterPro"/>
</dbReference>
<dbReference type="Proteomes" id="UP000054618">
    <property type="component" value="Unassembled WGS sequence"/>
</dbReference>
<feature type="transmembrane region" description="Helical" evidence="6">
    <location>
        <begin position="318"/>
        <end position="336"/>
    </location>
</feature>
<dbReference type="AlphaFoldDB" id="A0A0W0Y0B7"/>
<dbReference type="PROSITE" id="PS00216">
    <property type="entry name" value="SUGAR_TRANSPORT_1"/>
    <property type="match status" value="1"/>
</dbReference>
<name>A0A0W0Y0B7_9GAMM</name>
<dbReference type="OrthoDB" id="9814303at2"/>
<feature type="transmembrane region" description="Helical" evidence="6">
    <location>
        <begin position="82"/>
        <end position="102"/>
    </location>
</feature>
<dbReference type="Pfam" id="PF07690">
    <property type="entry name" value="MFS_1"/>
    <property type="match status" value="1"/>
</dbReference>
<feature type="transmembrane region" description="Helical" evidence="6">
    <location>
        <begin position="384"/>
        <end position="405"/>
    </location>
</feature>
<feature type="transmembrane region" description="Helical" evidence="6">
    <location>
        <begin position="50"/>
        <end position="70"/>
    </location>
</feature>
<organism evidence="8 9">
    <name type="scientific">Legionella quinlivanii</name>
    <dbReference type="NCBI Taxonomy" id="45073"/>
    <lineage>
        <taxon>Bacteria</taxon>
        <taxon>Pseudomonadati</taxon>
        <taxon>Pseudomonadota</taxon>
        <taxon>Gammaproteobacteria</taxon>
        <taxon>Legionellales</taxon>
        <taxon>Legionellaceae</taxon>
        <taxon>Legionella</taxon>
    </lineage>
</organism>
<feature type="transmembrane region" description="Helical" evidence="6">
    <location>
        <begin position="227"/>
        <end position="251"/>
    </location>
</feature>
<evidence type="ECO:0000313" key="8">
    <source>
        <dbReference type="EMBL" id="KTD50427.1"/>
    </source>
</evidence>
<evidence type="ECO:0000256" key="2">
    <source>
        <dbReference type="ARBA" id="ARBA00022448"/>
    </source>
</evidence>
<evidence type="ECO:0000256" key="3">
    <source>
        <dbReference type="ARBA" id="ARBA00022692"/>
    </source>
</evidence>
<protein>
    <submittedName>
        <fullName evidence="8">Multidrug efflux system protein</fullName>
    </submittedName>
</protein>
<dbReference type="PROSITE" id="PS50850">
    <property type="entry name" value="MFS"/>
    <property type="match status" value="1"/>
</dbReference>
<keyword evidence="4 6" id="KW-1133">Transmembrane helix</keyword>
<dbReference type="RefSeq" id="WP_058507921.1">
    <property type="nucleotide sequence ID" value="NZ_CAAAIK010000001.1"/>
</dbReference>
<feature type="domain" description="Major facilitator superfamily (MFS) profile" evidence="7">
    <location>
        <begin position="16"/>
        <end position="412"/>
    </location>
</feature>
<evidence type="ECO:0000256" key="6">
    <source>
        <dbReference type="SAM" id="Phobius"/>
    </source>
</evidence>
<dbReference type="SUPFAM" id="SSF103473">
    <property type="entry name" value="MFS general substrate transporter"/>
    <property type="match status" value="1"/>
</dbReference>
<feature type="transmembrane region" description="Helical" evidence="6">
    <location>
        <begin position="356"/>
        <end position="378"/>
    </location>
</feature>
<evidence type="ECO:0000256" key="1">
    <source>
        <dbReference type="ARBA" id="ARBA00004141"/>
    </source>
</evidence>
<feature type="transmembrane region" description="Helical" evidence="6">
    <location>
        <begin position="140"/>
        <end position="165"/>
    </location>
</feature>
<evidence type="ECO:0000256" key="5">
    <source>
        <dbReference type="ARBA" id="ARBA00023136"/>
    </source>
</evidence>
<dbReference type="InterPro" id="IPR020846">
    <property type="entry name" value="MFS_dom"/>
</dbReference>
<dbReference type="InterPro" id="IPR005829">
    <property type="entry name" value="Sugar_transporter_CS"/>
</dbReference>
<feature type="transmembrane region" description="Helical" evidence="6">
    <location>
        <begin position="171"/>
        <end position="189"/>
    </location>
</feature>
<dbReference type="InterPro" id="IPR036259">
    <property type="entry name" value="MFS_trans_sf"/>
</dbReference>
<dbReference type="STRING" id="45073.Lqui_1752"/>
<evidence type="ECO:0000256" key="4">
    <source>
        <dbReference type="ARBA" id="ARBA00022989"/>
    </source>
</evidence>
<feature type="transmembrane region" description="Helical" evidence="6">
    <location>
        <begin position="108"/>
        <end position="128"/>
    </location>
</feature>
<keyword evidence="3 6" id="KW-0812">Transmembrane</keyword>
<dbReference type="PANTHER" id="PTHR42718">
    <property type="entry name" value="MAJOR FACILITATOR SUPERFAMILY MULTIDRUG TRANSPORTER MFSC"/>
    <property type="match status" value="1"/>
</dbReference>
<reference evidence="8 9" key="1">
    <citation type="submission" date="2015-11" db="EMBL/GenBank/DDBJ databases">
        <title>Genomic analysis of 38 Legionella species identifies large and diverse effector repertoires.</title>
        <authorList>
            <person name="Burstein D."/>
            <person name="Amaro F."/>
            <person name="Zusman T."/>
            <person name="Lifshitz Z."/>
            <person name="Cohen O."/>
            <person name="Gilbert J.A."/>
            <person name="Pupko T."/>
            <person name="Shuman H.A."/>
            <person name="Segal G."/>
        </authorList>
    </citation>
    <scope>NUCLEOTIDE SEQUENCE [LARGE SCALE GENOMIC DNA]</scope>
    <source>
        <strain evidence="8 9">CDC#1442-AUS-E</strain>
    </source>
</reference>
<feature type="transmembrane region" description="Helical" evidence="6">
    <location>
        <begin position="293"/>
        <end position="312"/>
    </location>
</feature>